<dbReference type="PIRSF" id="PIRSF003078">
    <property type="entry name" value="GidB"/>
    <property type="match status" value="1"/>
</dbReference>
<dbReference type="SUPFAM" id="SSF53335">
    <property type="entry name" value="S-adenosyl-L-methionine-dependent methyltransferases"/>
    <property type="match status" value="1"/>
</dbReference>
<dbReference type="EMBL" id="JAQZSM010000010">
    <property type="protein sequence ID" value="MDD7971869.1"/>
    <property type="molecule type" value="Genomic_DNA"/>
</dbReference>
<comment type="catalytic activity">
    <reaction evidence="6">
        <text>guanosine(527) in 16S rRNA + S-adenosyl-L-methionine = N(7)-methylguanosine(527) in 16S rRNA + S-adenosyl-L-homocysteine</text>
        <dbReference type="Rhea" id="RHEA:42732"/>
        <dbReference type="Rhea" id="RHEA-COMP:10209"/>
        <dbReference type="Rhea" id="RHEA-COMP:10210"/>
        <dbReference type="ChEBI" id="CHEBI:57856"/>
        <dbReference type="ChEBI" id="CHEBI:59789"/>
        <dbReference type="ChEBI" id="CHEBI:74269"/>
        <dbReference type="ChEBI" id="CHEBI:74480"/>
        <dbReference type="EC" id="2.1.1.170"/>
    </reaction>
</comment>
<dbReference type="EC" id="2.1.1.170" evidence="6"/>
<comment type="caution">
    <text evidence="7">The sequence shown here is derived from an EMBL/GenBank/DDBJ whole genome shotgun (WGS) entry which is preliminary data.</text>
</comment>
<dbReference type="InterPro" id="IPR029063">
    <property type="entry name" value="SAM-dependent_MTases_sf"/>
</dbReference>
<evidence type="ECO:0000313" key="8">
    <source>
        <dbReference type="Proteomes" id="UP001431784"/>
    </source>
</evidence>
<dbReference type="Gene3D" id="3.40.50.150">
    <property type="entry name" value="Vaccinia Virus protein VP39"/>
    <property type="match status" value="1"/>
</dbReference>
<comment type="subcellular location">
    <subcellularLocation>
        <location evidence="6">Cytoplasm</location>
    </subcellularLocation>
</comment>
<keyword evidence="3 6" id="KW-0489">Methyltransferase</keyword>
<evidence type="ECO:0000256" key="1">
    <source>
        <dbReference type="ARBA" id="ARBA00022490"/>
    </source>
</evidence>
<sequence>MTETTIAGINVSRETMDRLNAYSALLEKWNRKINLVAPATIPTLWQRHIVDSAQVFALTPRDVGVWADFGSGGGLPGAVCAILAAEHMPECHFTLVESDKRKAAFLMTVARELGLPVRVLAQRVEAVDPLNAGAVSARALAPLPQLLAWISPHLAQGGIALLPKGKTWQEELEAARSEWQFAVTPHISQTDPAARLLEIKDLSRV</sequence>
<feature type="binding site" evidence="6">
    <location>
        <position position="70"/>
    </location>
    <ligand>
        <name>S-adenosyl-L-methionine</name>
        <dbReference type="ChEBI" id="CHEBI:59789"/>
    </ligand>
</feature>
<reference evidence="7" key="1">
    <citation type="submission" date="2023-02" db="EMBL/GenBank/DDBJ databases">
        <title>Description of Roseinatronobacter alkalisoli sp. nov., an alkaliphilic bacerium isolated from soda soil.</title>
        <authorList>
            <person name="Wei W."/>
        </authorList>
    </citation>
    <scope>NUCLEOTIDE SEQUENCE</scope>
    <source>
        <strain evidence="7">HJB301</strain>
    </source>
</reference>
<organism evidence="7 8">
    <name type="scientific">Roseinatronobacter alkalisoli</name>
    <dbReference type="NCBI Taxonomy" id="3028235"/>
    <lineage>
        <taxon>Bacteria</taxon>
        <taxon>Pseudomonadati</taxon>
        <taxon>Pseudomonadota</taxon>
        <taxon>Alphaproteobacteria</taxon>
        <taxon>Rhodobacterales</taxon>
        <taxon>Paracoccaceae</taxon>
        <taxon>Roseinatronobacter</taxon>
    </lineage>
</organism>
<evidence type="ECO:0000313" key="7">
    <source>
        <dbReference type="EMBL" id="MDD7971869.1"/>
    </source>
</evidence>
<feature type="binding site" evidence="6">
    <location>
        <begin position="124"/>
        <end position="125"/>
    </location>
    <ligand>
        <name>S-adenosyl-L-methionine</name>
        <dbReference type="ChEBI" id="CHEBI:59789"/>
    </ligand>
</feature>
<feature type="binding site" evidence="6">
    <location>
        <position position="75"/>
    </location>
    <ligand>
        <name>S-adenosyl-L-methionine</name>
        <dbReference type="ChEBI" id="CHEBI:59789"/>
    </ligand>
</feature>
<comment type="caution">
    <text evidence="6">Lacks conserved residue(s) required for the propagation of feature annotation.</text>
</comment>
<dbReference type="PANTHER" id="PTHR31760">
    <property type="entry name" value="S-ADENOSYL-L-METHIONINE-DEPENDENT METHYLTRANSFERASES SUPERFAMILY PROTEIN"/>
    <property type="match status" value="1"/>
</dbReference>
<feature type="binding site" evidence="6">
    <location>
        <position position="138"/>
    </location>
    <ligand>
        <name>S-adenosyl-L-methionine</name>
        <dbReference type="ChEBI" id="CHEBI:59789"/>
    </ligand>
</feature>
<evidence type="ECO:0000256" key="6">
    <source>
        <dbReference type="HAMAP-Rule" id="MF_00074"/>
    </source>
</evidence>
<keyword evidence="1 6" id="KW-0963">Cytoplasm</keyword>
<dbReference type="RefSeq" id="WP_274352544.1">
    <property type="nucleotide sequence ID" value="NZ_JAQZSM010000010.1"/>
</dbReference>
<evidence type="ECO:0000256" key="3">
    <source>
        <dbReference type="ARBA" id="ARBA00022603"/>
    </source>
</evidence>
<keyword evidence="2 6" id="KW-0698">rRNA processing</keyword>
<comment type="similarity">
    <text evidence="6">Belongs to the methyltransferase superfamily. RNA methyltransferase RsmG family.</text>
</comment>
<keyword evidence="5 6" id="KW-0949">S-adenosyl-L-methionine</keyword>
<dbReference type="NCBIfam" id="TIGR00138">
    <property type="entry name" value="rsmG_gidB"/>
    <property type="match status" value="1"/>
</dbReference>
<proteinExistence type="inferred from homology"/>
<evidence type="ECO:0000256" key="4">
    <source>
        <dbReference type="ARBA" id="ARBA00022679"/>
    </source>
</evidence>
<accession>A0ABT5TA70</accession>
<protein>
    <recommendedName>
        <fullName evidence="6">Ribosomal RNA small subunit methyltransferase G</fullName>
        <ecNumber evidence="6">2.1.1.170</ecNumber>
    </recommendedName>
    <alternativeName>
        <fullName evidence="6">16S rRNA 7-methylguanosine methyltransferase</fullName>
        <shortName evidence="6">16S rRNA m7G methyltransferase</shortName>
    </alternativeName>
</protein>
<gene>
    <name evidence="6 7" type="primary">rsmG</name>
    <name evidence="7" type="ORF">PUT78_12220</name>
</gene>
<dbReference type="GO" id="GO:0008168">
    <property type="term" value="F:methyltransferase activity"/>
    <property type="evidence" value="ECO:0007669"/>
    <property type="project" value="UniProtKB-KW"/>
</dbReference>
<dbReference type="HAMAP" id="MF_00074">
    <property type="entry name" value="16SrRNA_methyltr_G"/>
    <property type="match status" value="1"/>
</dbReference>
<dbReference type="GO" id="GO:0032259">
    <property type="term" value="P:methylation"/>
    <property type="evidence" value="ECO:0007669"/>
    <property type="project" value="UniProtKB-KW"/>
</dbReference>
<dbReference type="Pfam" id="PF02527">
    <property type="entry name" value="GidB"/>
    <property type="match status" value="1"/>
</dbReference>
<name>A0ABT5TA70_9RHOB</name>
<dbReference type="Proteomes" id="UP001431784">
    <property type="component" value="Unassembled WGS sequence"/>
</dbReference>
<keyword evidence="4 6" id="KW-0808">Transferase</keyword>
<evidence type="ECO:0000256" key="2">
    <source>
        <dbReference type="ARBA" id="ARBA00022552"/>
    </source>
</evidence>
<keyword evidence="8" id="KW-1185">Reference proteome</keyword>
<dbReference type="InterPro" id="IPR003682">
    <property type="entry name" value="rRNA_ssu_MeTfrase_G"/>
</dbReference>
<evidence type="ECO:0000256" key="5">
    <source>
        <dbReference type="ARBA" id="ARBA00022691"/>
    </source>
</evidence>
<dbReference type="PANTHER" id="PTHR31760:SF0">
    <property type="entry name" value="S-ADENOSYL-L-METHIONINE-DEPENDENT METHYLTRANSFERASES SUPERFAMILY PROTEIN"/>
    <property type="match status" value="1"/>
</dbReference>
<comment type="function">
    <text evidence="6">Specifically methylates the N7 position of guanine in position 527 of 16S rRNA.</text>
</comment>